<evidence type="ECO:0000313" key="5">
    <source>
        <dbReference type="Proteomes" id="UP001319827"/>
    </source>
</evidence>
<keyword evidence="2" id="KW-0812">Transmembrane</keyword>
<keyword evidence="2" id="KW-1133">Transmembrane helix</keyword>
<dbReference type="EMBL" id="AP024355">
    <property type="protein sequence ID" value="BCR06053.1"/>
    <property type="molecule type" value="Genomic_DNA"/>
</dbReference>
<dbReference type="SMART" id="SM00450">
    <property type="entry name" value="RHOD"/>
    <property type="match status" value="1"/>
</dbReference>
<dbReference type="PROSITE" id="PS00683">
    <property type="entry name" value="RHODANESE_2"/>
    <property type="match status" value="1"/>
</dbReference>
<reference evidence="4 5" key="2">
    <citation type="journal article" date="2021" name="Int. J. Syst. Evol. Microbiol.">
        <title>Isolation and Polyphasic Characterization of Desulfuromonas versatilis sp. Nov., an Electrogenic Bacteria Capable of Versatile Metabolism Isolated from a Graphene Oxide-Reducing Enrichment Culture.</title>
        <authorList>
            <person name="Xie L."/>
            <person name="Yoshida N."/>
            <person name="Ishii S."/>
            <person name="Meng L."/>
        </authorList>
    </citation>
    <scope>NUCLEOTIDE SEQUENCE [LARGE SCALE GENOMIC DNA]</scope>
    <source>
        <strain evidence="4 5">NIT-T3</strain>
    </source>
</reference>
<evidence type="ECO:0000256" key="1">
    <source>
        <dbReference type="RuleBase" id="RU000507"/>
    </source>
</evidence>
<dbReference type="PANTHER" id="PTHR44086">
    <property type="entry name" value="THIOSULFATE SULFURTRANSFERASE RDL2, MITOCHONDRIAL-RELATED"/>
    <property type="match status" value="1"/>
</dbReference>
<keyword evidence="1" id="KW-0808">Transferase</keyword>
<feature type="domain" description="Rhodanese" evidence="3">
    <location>
        <begin position="74"/>
        <end position="168"/>
    </location>
</feature>
<dbReference type="InterPro" id="IPR001307">
    <property type="entry name" value="Thiosulphate_STrfase_CS"/>
</dbReference>
<keyword evidence="2" id="KW-0472">Membrane</keyword>
<dbReference type="Gene3D" id="3.40.250.10">
    <property type="entry name" value="Rhodanese-like domain"/>
    <property type="match status" value="1"/>
</dbReference>
<reference evidence="4 5" key="1">
    <citation type="journal article" date="2016" name="C (Basel)">
        <title>Selective Growth of and Electricity Production by Marine Exoelectrogenic Bacteria in Self-Aggregated Hydrogel of Microbially Reduced Graphene Oxide.</title>
        <authorList>
            <person name="Yoshida N."/>
            <person name="Goto Y."/>
            <person name="Miyata Y."/>
        </authorList>
    </citation>
    <scope>NUCLEOTIDE SEQUENCE [LARGE SCALE GENOMIC DNA]</scope>
    <source>
        <strain evidence="4 5">NIT-T3</strain>
    </source>
</reference>
<evidence type="ECO:0000313" key="4">
    <source>
        <dbReference type="EMBL" id="BCR06053.1"/>
    </source>
</evidence>
<keyword evidence="5" id="KW-1185">Reference proteome</keyword>
<dbReference type="PROSITE" id="PS50206">
    <property type="entry name" value="RHODANESE_3"/>
    <property type="match status" value="1"/>
</dbReference>
<accession>A0ABM8HVR8</accession>
<evidence type="ECO:0000259" key="3">
    <source>
        <dbReference type="PROSITE" id="PS50206"/>
    </source>
</evidence>
<gene>
    <name evidence="4" type="ORF">DESUT3_31220</name>
</gene>
<dbReference type="RefSeq" id="WP_221249435.1">
    <property type="nucleotide sequence ID" value="NZ_AP024355.1"/>
</dbReference>
<dbReference type="InterPro" id="IPR001763">
    <property type="entry name" value="Rhodanese-like_dom"/>
</dbReference>
<dbReference type="SUPFAM" id="SSF52821">
    <property type="entry name" value="Rhodanese/Cell cycle control phosphatase"/>
    <property type="match status" value="1"/>
</dbReference>
<proteinExistence type="predicted"/>
<feature type="transmembrane region" description="Helical" evidence="2">
    <location>
        <begin position="12"/>
        <end position="32"/>
    </location>
</feature>
<evidence type="ECO:0000256" key="2">
    <source>
        <dbReference type="SAM" id="Phobius"/>
    </source>
</evidence>
<organism evidence="4 5">
    <name type="scientific">Desulfuromonas versatilis</name>
    <dbReference type="NCBI Taxonomy" id="2802975"/>
    <lineage>
        <taxon>Bacteria</taxon>
        <taxon>Pseudomonadati</taxon>
        <taxon>Thermodesulfobacteriota</taxon>
        <taxon>Desulfuromonadia</taxon>
        <taxon>Desulfuromonadales</taxon>
        <taxon>Desulfuromonadaceae</taxon>
        <taxon>Desulfuromonas</taxon>
    </lineage>
</organism>
<dbReference type="PANTHER" id="PTHR44086:SF10">
    <property type="entry name" value="THIOSULFATE SULFURTRANSFERASE_RHODANESE-LIKE DOMAIN-CONTAINING PROTEIN 3"/>
    <property type="match status" value="1"/>
</dbReference>
<dbReference type="Pfam" id="PF00581">
    <property type="entry name" value="Rhodanese"/>
    <property type="match status" value="1"/>
</dbReference>
<dbReference type="InterPro" id="IPR036873">
    <property type="entry name" value="Rhodanese-like_dom_sf"/>
</dbReference>
<dbReference type="Proteomes" id="UP001319827">
    <property type="component" value="Chromosome"/>
</dbReference>
<protein>
    <recommendedName>
        <fullName evidence="1">Sulfurtransferase</fullName>
    </recommendedName>
</protein>
<sequence>MSAEFRRIALEAVVIFVLGVVLGLSFNTQLVMDAFSGKVKAPLRLVQEPPADEGNPNALRFPIPVELAQVRELLAGGAIAVDARAWEVYLEGHLPGAWSLPLGEVDSALAGFAAKVPRDAVLVIYCSGFGCPDSFDLGVRLLTEGYEDVRVYEGGFPEWRDAGLNVEKGEP</sequence>
<name>A0ABM8HVR8_9BACT</name>